<dbReference type="Pfam" id="PF01370">
    <property type="entry name" value="Epimerase"/>
    <property type="match status" value="1"/>
</dbReference>
<evidence type="ECO:0000313" key="6">
    <source>
        <dbReference type="EMBL" id="SHG87227.1"/>
    </source>
</evidence>
<dbReference type="GO" id="GO:0048040">
    <property type="term" value="F:UDP-glucuronate decarboxylase activity"/>
    <property type="evidence" value="ECO:0007669"/>
    <property type="project" value="TreeGrafter"/>
</dbReference>
<proteinExistence type="predicted"/>
<evidence type="ECO:0000256" key="2">
    <source>
        <dbReference type="ARBA" id="ARBA00022793"/>
    </source>
</evidence>
<dbReference type="RefSeq" id="WP_073133677.1">
    <property type="nucleotide sequence ID" value="NZ_FQWQ01000001.1"/>
</dbReference>
<dbReference type="Gene3D" id="3.40.50.720">
    <property type="entry name" value="NAD(P)-binding Rossmann-like Domain"/>
    <property type="match status" value="1"/>
</dbReference>
<protein>
    <submittedName>
        <fullName evidence="6">UDP-glucose 4-epimerase</fullName>
    </submittedName>
</protein>
<dbReference type="GO" id="GO:0042732">
    <property type="term" value="P:D-xylose metabolic process"/>
    <property type="evidence" value="ECO:0007669"/>
    <property type="project" value="InterPro"/>
</dbReference>
<dbReference type="AlphaFoldDB" id="A0A1M5NCL3"/>
<feature type="domain" description="NAD-dependent epimerase/dehydratase" evidence="5">
    <location>
        <begin position="4"/>
        <end position="241"/>
    </location>
</feature>
<evidence type="ECO:0000313" key="7">
    <source>
        <dbReference type="Proteomes" id="UP000184212"/>
    </source>
</evidence>
<comment type="cofactor">
    <cofactor evidence="1">
        <name>NAD(+)</name>
        <dbReference type="ChEBI" id="CHEBI:57540"/>
    </cofactor>
</comment>
<dbReference type="SUPFAM" id="SSF51735">
    <property type="entry name" value="NAD(P)-binding Rossmann-fold domains"/>
    <property type="match status" value="1"/>
</dbReference>
<evidence type="ECO:0000256" key="3">
    <source>
        <dbReference type="ARBA" id="ARBA00023027"/>
    </source>
</evidence>
<dbReference type="OrthoDB" id="9801785at2"/>
<dbReference type="STRING" id="947013.SAMN04488109_2248"/>
<dbReference type="EMBL" id="FQWQ01000001">
    <property type="protein sequence ID" value="SHG87227.1"/>
    <property type="molecule type" value="Genomic_DNA"/>
</dbReference>
<keyword evidence="7" id="KW-1185">Reference proteome</keyword>
<dbReference type="PANTHER" id="PTHR43078">
    <property type="entry name" value="UDP-GLUCURONIC ACID DECARBOXYLASE-RELATED"/>
    <property type="match status" value="1"/>
</dbReference>
<sequence length="312" mass="34713">MTRILVTGGAGNIGASLVERLVSDPENYVVVVDNLSTGKSRNLSAASKHNNHKFIKCDVNVLDDIMPVMTAYRFDYVFHYAAVVGVQRTLDHPVQVLRDIDGIRHILSLSKNTGVQRVFYSSSSEVYGEPVEIPQHEKTTPLNSRLPYAIVKNLGEAFCQSYFQEYGLNYTIFRFFNTYGPLQSSDFVLTKFIKAALANEPLTIYGDGSQSRTFCYIDDNMELTVRALKEGHFINDVVNVGNDVEISILSLAQMVISTLGSTSSVAHLPPLKEGDMTRRKPDISKMKQVLGRDLTPLGEGIRRVADALKSQR</sequence>
<dbReference type="PANTHER" id="PTHR43078:SF6">
    <property type="entry name" value="UDP-GLUCURONIC ACID DECARBOXYLASE 1"/>
    <property type="match status" value="1"/>
</dbReference>
<name>A0A1M5NCL3_9BACT</name>
<organism evidence="6 7">
    <name type="scientific">Chryseolinea serpens</name>
    <dbReference type="NCBI Taxonomy" id="947013"/>
    <lineage>
        <taxon>Bacteria</taxon>
        <taxon>Pseudomonadati</taxon>
        <taxon>Bacteroidota</taxon>
        <taxon>Cytophagia</taxon>
        <taxon>Cytophagales</taxon>
        <taxon>Fulvivirgaceae</taxon>
        <taxon>Chryseolinea</taxon>
    </lineage>
</organism>
<accession>A0A1M5NCL3</accession>
<dbReference type="GO" id="GO:0005737">
    <property type="term" value="C:cytoplasm"/>
    <property type="evidence" value="ECO:0007669"/>
    <property type="project" value="TreeGrafter"/>
</dbReference>
<keyword evidence="3" id="KW-0520">NAD</keyword>
<dbReference type="InterPro" id="IPR044516">
    <property type="entry name" value="UXS-like"/>
</dbReference>
<keyword evidence="4" id="KW-0456">Lyase</keyword>
<keyword evidence="2" id="KW-0210">Decarboxylase</keyword>
<evidence type="ECO:0000256" key="1">
    <source>
        <dbReference type="ARBA" id="ARBA00001911"/>
    </source>
</evidence>
<dbReference type="InterPro" id="IPR036291">
    <property type="entry name" value="NAD(P)-bd_dom_sf"/>
</dbReference>
<gene>
    <name evidence="6" type="ORF">SAMN04488109_2248</name>
</gene>
<dbReference type="Proteomes" id="UP000184212">
    <property type="component" value="Unassembled WGS sequence"/>
</dbReference>
<evidence type="ECO:0000259" key="5">
    <source>
        <dbReference type="Pfam" id="PF01370"/>
    </source>
</evidence>
<evidence type="ECO:0000256" key="4">
    <source>
        <dbReference type="ARBA" id="ARBA00023239"/>
    </source>
</evidence>
<dbReference type="InterPro" id="IPR001509">
    <property type="entry name" value="Epimerase_deHydtase"/>
</dbReference>
<reference evidence="6 7" key="1">
    <citation type="submission" date="2016-11" db="EMBL/GenBank/DDBJ databases">
        <authorList>
            <person name="Jaros S."/>
            <person name="Januszkiewicz K."/>
            <person name="Wedrychowicz H."/>
        </authorList>
    </citation>
    <scope>NUCLEOTIDE SEQUENCE [LARGE SCALE GENOMIC DNA]</scope>
    <source>
        <strain evidence="6 7">DSM 24574</strain>
    </source>
</reference>
<dbReference type="GO" id="GO:0070403">
    <property type="term" value="F:NAD+ binding"/>
    <property type="evidence" value="ECO:0007669"/>
    <property type="project" value="InterPro"/>
</dbReference>